<keyword evidence="5 7" id="KW-0472">Membrane</keyword>
<dbReference type="EMBL" id="JAAMFL010000007">
    <property type="protein sequence ID" value="MBS9337765.1"/>
    <property type="molecule type" value="Genomic_DNA"/>
</dbReference>
<feature type="transmembrane region" description="Helical" evidence="7">
    <location>
        <begin position="436"/>
        <end position="456"/>
    </location>
</feature>
<dbReference type="RefSeq" id="WP_213821985.1">
    <property type="nucleotide sequence ID" value="NZ_JAAMFL010000007.1"/>
</dbReference>
<organism evidence="9 10">
    <name type="scientific">Fructobacillus parabroussonetiae</name>
    <dbReference type="NCBI Taxonomy" id="2713174"/>
    <lineage>
        <taxon>Bacteria</taxon>
        <taxon>Bacillati</taxon>
        <taxon>Bacillota</taxon>
        <taxon>Bacilli</taxon>
        <taxon>Lactobacillales</taxon>
        <taxon>Lactobacillaceae</taxon>
        <taxon>Fructobacillus</taxon>
    </lineage>
</organism>
<dbReference type="Proteomes" id="UP001519503">
    <property type="component" value="Unassembled WGS sequence"/>
</dbReference>
<keyword evidence="10" id="KW-1185">Reference proteome</keyword>
<evidence type="ECO:0000256" key="2">
    <source>
        <dbReference type="ARBA" id="ARBA00022475"/>
    </source>
</evidence>
<name>A0ABS5QX37_9LACO</name>
<comment type="caution">
    <text evidence="9">The sequence shown here is derived from an EMBL/GenBank/DDBJ whole genome shotgun (WGS) entry which is preliminary data.</text>
</comment>
<feature type="region of interest" description="Disordered" evidence="6">
    <location>
        <begin position="564"/>
        <end position="584"/>
    </location>
</feature>
<dbReference type="NCBIfam" id="TIGR00360">
    <property type="entry name" value="ComEC_N-term"/>
    <property type="match status" value="1"/>
</dbReference>
<evidence type="ECO:0000256" key="6">
    <source>
        <dbReference type="SAM" id="MobiDB-lite"/>
    </source>
</evidence>
<accession>A0ABS5QX37</accession>
<keyword evidence="4 7" id="KW-1133">Transmembrane helix</keyword>
<proteinExistence type="predicted"/>
<sequence>MRRTRTDFLFAILLASFTSFLYQANACTAALLTLTVFCTFTVGSLRHFLMLWLSAGILALYFIFGQQQLANQAKRPAFIDEMAIRVQRDQLRLTTEGTVSGQGRLESGEKVLFNYQATSQKDLDRFIESDHARWLLGQGEKRPIMGPTNDYQFDFRRYWQSQKVTHQIQLKTVAMQEAKASNPVVALIDFLHRAHFRAERLAERLPNPLRDYALSLLLASKASQLYQNNPMIAELGLLHLFALSGLHVAFLTATVQRFFRYLRIEQEVGDGVLLVLLPLFYLFTSSPAVLFRALLAGELRIIRRYLRWRISAIQIWSYSLIGSLLLSPAILLTLGGQLSFSLTLAVILSKQLGMIKRGLFLSLVTFPLILSQQYVWNGWQTVANLLAIPFFTSAVLPATLLGYFLGSWSFLATLCNLLIRFFDTAVSLAGRLPGQFVIGALSWPVLIGLFLLPFWLLPLGKTGKRLVIAAWFTILLGNFVLIHWPAEGEWTTFDIGQGDAAVLIEPRHRTVTMIDTGGKVRFGPQPNYRTGHPEDLRPKAIEAKKAKARGGAGSFRYFALSSRQGNSTHSYPRALPSRSGPYWR</sequence>
<feature type="transmembrane region" description="Helical" evidence="7">
    <location>
        <begin position="468"/>
        <end position="486"/>
    </location>
</feature>
<evidence type="ECO:0000256" key="3">
    <source>
        <dbReference type="ARBA" id="ARBA00022692"/>
    </source>
</evidence>
<dbReference type="InterPro" id="IPR004477">
    <property type="entry name" value="ComEC_N"/>
</dbReference>
<dbReference type="Pfam" id="PF03772">
    <property type="entry name" value="Competence"/>
    <property type="match status" value="1"/>
</dbReference>
<feature type="transmembrane region" description="Helical" evidence="7">
    <location>
        <begin position="237"/>
        <end position="259"/>
    </location>
</feature>
<evidence type="ECO:0000313" key="10">
    <source>
        <dbReference type="Proteomes" id="UP001519503"/>
    </source>
</evidence>
<protein>
    <recommendedName>
        <fullName evidence="8">ComEC/Rec2-related protein domain-containing protein</fullName>
    </recommendedName>
</protein>
<evidence type="ECO:0000256" key="1">
    <source>
        <dbReference type="ARBA" id="ARBA00004651"/>
    </source>
</evidence>
<feature type="transmembrane region" description="Helical" evidence="7">
    <location>
        <begin position="410"/>
        <end position="429"/>
    </location>
</feature>
<evidence type="ECO:0000256" key="5">
    <source>
        <dbReference type="ARBA" id="ARBA00023136"/>
    </source>
</evidence>
<gene>
    <name evidence="9" type="ORF">G6R30_04730</name>
</gene>
<keyword evidence="3 7" id="KW-0812">Transmembrane</keyword>
<reference evidence="9 10" key="1">
    <citation type="submission" date="2020-02" db="EMBL/GenBank/DDBJ databases">
        <title>Fructobacillus sp. isolated from paper mulberry of Taiwan.</title>
        <authorList>
            <person name="Lin S.-T."/>
        </authorList>
    </citation>
    <scope>NUCLEOTIDE SEQUENCE [LARGE SCALE GENOMIC DNA]</scope>
    <source>
        <strain evidence="9 10">S1-1</strain>
    </source>
</reference>
<feature type="transmembrane region" description="Helical" evidence="7">
    <location>
        <begin position="315"/>
        <end position="334"/>
    </location>
</feature>
<evidence type="ECO:0000256" key="4">
    <source>
        <dbReference type="ARBA" id="ARBA00022989"/>
    </source>
</evidence>
<evidence type="ECO:0000256" key="7">
    <source>
        <dbReference type="SAM" id="Phobius"/>
    </source>
</evidence>
<feature type="transmembrane region" description="Helical" evidence="7">
    <location>
        <begin position="45"/>
        <end position="64"/>
    </location>
</feature>
<feature type="transmembrane region" description="Helical" evidence="7">
    <location>
        <begin position="271"/>
        <end position="295"/>
    </location>
</feature>
<dbReference type="PANTHER" id="PTHR30619:SF7">
    <property type="entry name" value="BETA-LACTAMASE DOMAIN PROTEIN"/>
    <property type="match status" value="1"/>
</dbReference>
<evidence type="ECO:0000313" key="9">
    <source>
        <dbReference type="EMBL" id="MBS9337765.1"/>
    </source>
</evidence>
<dbReference type="PANTHER" id="PTHR30619">
    <property type="entry name" value="DNA INTERNALIZATION/COMPETENCE PROTEIN COMEC/REC2"/>
    <property type="match status" value="1"/>
</dbReference>
<comment type="subcellular location">
    <subcellularLocation>
        <location evidence="1">Cell membrane</location>
        <topology evidence="1">Multi-pass membrane protein</topology>
    </subcellularLocation>
</comment>
<dbReference type="InterPro" id="IPR052159">
    <property type="entry name" value="Competence_DNA_uptake"/>
</dbReference>
<feature type="transmembrane region" description="Helical" evidence="7">
    <location>
        <begin position="354"/>
        <end position="370"/>
    </location>
</feature>
<keyword evidence="2" id="KW-1003">Cell membrane</keyword>
<evidence type="ECO:0000259" key="8">
    <source>
        <dbReference type="Pfam" id="PF03772"/>
    </source>
</evidence>
<feature type="domain" description="ComEC/Rec2-related protein" evidence="8">
    <location>
        <begin position="231"/>
        <end position="456"/>
    </location>
</feature>